<keyword evidence="5" id="KW-1185">Reference proteome</keyword>
<evidence type="ECO:0000256" key="1">
    <source>
        <dbReference type="ARBA" id="ARBA00023002"/>
    </source>
</evidence>
<evidence type="ECO:0000259" key="3">
    <source>
        <dbReference type="Pfam" id="PF01494"/>
    </source>
</evidence>
<dbReference type="InterPro" id="IPR036188">
    <property type="entry name" value="FAD/NAD-bd_sf"/>
</dbReference>
<dbReference type="OrthoDB" id="9782160at2"/>
<dbReference type="Proteomes" id="UP000186096">
    <property type="component" value="Unassembled WGS sequence"/>
</dbReference>
<keyword evidence="1" id="KW-0560">Oxidoreductase</keyword>
<sequence length="398" mass="42394">MTGVRTALVIGGGIAGPVTALALRRAGIEATVHEAYETPADGLGGWLQVAPNGLEALRILGAADTVEASGRPIRRTIIADGRGRKFGAYTGVPGLPPGRALRRSELYRLLHDHAAAQGVRVEHGRRLDGVEETDDGVTARFADGSTATADVLVGADGIRSTVRTLVDPEAPGPAYAGLIAFAGRADLTVPGPPDTMHYVFGRRAFLGHWTGPDGRTVWFGNLPRPEPMTAAQAREVPAAEWLEVLREAYADDVPGGDLLRHTEAAELSAVGALEILPAVPRWHRGRMVLAGDAAHAPSPSSGQGVALAVESAVQLARCLRDLPDVPAAFSAYERLRRDRVEKIAASAARTNSRKASGRLARMLMSVTAPIAMRTFATPRRMFGWMHGYRIDWDETVTP</sequence>
<dbReference type="Pfam" id="PF01494">
    <property type="entry name" value="FAD_binding_3"/>
    <property type="match status" value="1"/>
</dbReference>
<name>A0A1N7C998_9ACTN</name>
<dbReference type="GO" id="GO:0004497">
    <property type="term" value="F:monooxygenase activity"/>
    <property type="evidence" value="ECO:0007669"/>
    <property type="project" value="UniProtKB-KW"/>
</dbReference>
<accession>A0A1N7C998</accession>
<gene>
    <name evidence="4" type="ORF">SAMN05421833_111132</name>
</gene>
<dbReference type="InterPro" id="IPR002938">
    <property type="entry name" value="FAD-bd"/>
</dbReference>
<dbReference type="EMBL" id="FTNI01000011">
    <property type="protein sequence ID" value="SIR60146.1"/>
    <property type="molecule type" value="Genomic_DNA"/>
</dbReference>
<dbReference type="Gene3D" id="3.50.50.60">
    <property type="entry name" value="FAD/NAD(P)-binding domain"/>
    <property type="match status" value="1"/>
</dbReference>
<dbReference type="RefSeq" id="WP_076435821.1">
    <property type="nucleotide sequence ID" value="NZ_FTNI01000011.1"/>
</dbReference>
<protein>
    <submittedName>
        <fullName evidence="4">2-polyprenyl-6-methoxyphenol hydroxylase</fullName>
    </submittedName>
</protein>
<dbReference type="GO" id="GO:0071949">
    <property type="term" value="F:FAD binding"/>
    <property type="evidence" value="ECO:0007669"/>
    <property type="project" value="InterPro"/>
</dbReference>
<dbReference type="SUPFAM" id="SSF51905">
    <property type="entry name" value="FAD/NAD(P)-binding domain"/>
    <property type="match status" value="1"/>
</dbReference>
<organism evidence="4 5">
    <name type="scientific">Microbispora rosea</name>
    <dbReference type="NCBI Taxonomy" id="58117"/>
    <lineage>
        <taxon>Bacteria</taxon>
        <taxon>Bacillati</taxon>
        <taxon>Actinomycetota</taxon>
        <taxon>Actinomycetes</taxon>
        <taxon>Streptosporangiales</taxon>
        <taxon>Streptosporangiaceae</taxon>
        <taxon>Microbispora</taxon>
    </lineage>
</organism>
<evidence type="ECO:0000313" key="5">
    <source>
        <dbReference type="Proteomes" id="UP000186096"/>
    </source>
</evidence>
<dbReference type="PRINTS" id="PR00420">
    <property type="entry name" value="RNGMNOXGNASE"/>
</dbReference>
<dbReference type="PANTHER" id="PTHR13789">
    <property type="entry name" value="MONOOXYGENASE"/>
    <property type="match status" value="1"/>
</dbReference>
<dbReference type="AlphaFoldDB" id="A0A1N7C998"/>
<evidence type="ECO:0000313" key="4">
    <source>
        <dbReference type="EMBL" id="SIR60146.1"/>
    </source>
</evidence>
<feature type="domain" description="FAD-binding" evidence="3">
    <location>
        <begin position="7"/>
        <end position="344"/>
    </location>
</feature>
<dbReference type="InterPro" id="IPR050493">
    <property type="entry name" value="FAD-dep_Monooxygenase_BioMet"/>
</dbReference>
<dbReference type="PANTHER" id="PTHR13789:SF309">
    <property type="entry name" value="PUTATIVE (AFU_ORTHOLOGUE AFUA_6G14510)-RELATED"/>
    <property type="match status" value="1"/>
</dbReference>
<evidence type="ECO:0000256" key="2">
    <source>
        <dbReference type="ARBA" id="ARBA00023033"/>
    </source>
</evidence>
<proteinExistence type="predicted"/>
<keyword evidence="2" id="KW-0503">Monooxygenase</keyword>
<dbReference type="STRING" id="58117.SAMN05421833_111132"/>
<reference evidence="5" key="1">
    <citation type="submission" date="2017-01" db="EMBL/GenBank/DDBJ databases">
        <authorList>
            <person name="Varghese N."/>
            <person name="Submissions S."/>
        </authorList>
    </citation>
    <scope>NUCLEOTIDE SEQUENCE [LARGE SCALE GENOMIC DNA]</scope>
    <source>
        <strain evidence="5">ATCC 12950</strain>
    </source>
</reference>